<feature type="transmembrane region" description="Helical" evidence="1">
    <location>
        <begin position="28"/>
        <end position="49"/>
    </location>
</feature>
<keyword evidence="1" id="KW-0812">Transmembrane</keyword>
<accession>A0A285JVT3</accession>
<evidence type="ECO:0000256" key="1">
    <source>
        <dbReference type="SAM" id="Phobius"/>
    </source>
</evidence>
<reference evidence="2 3" key="1">
    <citation type="submission" date="2017-09" db="EMBL/GenBank/DDBJ databases">
        <authorList>
            <person name="Ehlers B."/>
            <person name="Leendertz F.H."/>
        </authorList>
    </citation>
    <scope>NUCLEOTIDE SEQUENCE [LARGE SCALE GENOMIC DNA]</scope>
    <source>
        <strain evidence="2 3">CGMCC 4.6857</strain>
    </source>
</reference>
<organism evidence="2 3">
    <name type="scientific">Paractinoplanes atraurantiacus</name>
    <dbReference type="NCBI Taxonomy" id="1036182"/>
    <lineage>
        <taxon>Bacteria</taxon>
        <taxon>Bacillati</taxon>
        <taxon>Actinomycetota</taxon>
        <taxon>Actinomycetes</taxon>
        <taxon>Micromonosporales</taxon>
        <taxon>Micromonosporaceae</taxon>
        <taxon>Paractinoplanes</taxon>
    </lineage>
</organism>
<dbReference type="AlphaFoldDB" id="A0A285JVT3"/>
<name>A0A285JVT3_9ACTN</name>
<keyword evidence="1" id="KW-1133">Transmembrane helix</keyword>
<dbReference type="EMBL" id="OBDY01000026">
    <property type="protein sequence ID" value="SNY64439.1"/>
    <property type="molecule type" value="Genomic_DNA"/>
</dbReference>
<proteinExistence type="predicted"/>
<dbReference type="Proteomes" id="UP000219612">
    <property type="component" value="Unassembled WGS sequence"/>
</dbReference>
<gene>
    <name evidence="2" type="ORF">SAMN05421748_126138</name>
</gene>
<protein>
    <submittedName>
        <fullName evidence="2">Uncharacterized protein</fullName>
    </submittedName>
</protein>
<evidence type="ECO:0000313" key="2">
    <source>
        <dbReference type="EMBL" id="SNY64439.1"/>
    </source>
</evidence>
<keyword evidence="1" id="KW-0472">Membrane</keyword>
<sequence length="64" mass="6941">MTSSILAATSLMSFAFLAQRLFAEEARVFLIAFISVGAMVTTCIGSWASQPAVTRLVTRRLSSR</sequence>
<evidence type="ECO:0000313" key="3">
    <source>
        <dbReference type="Proteomes" id="UP000219612"/>
    </source>
</evidence>
<keyword evidence="3" id="KW-1185">Reference proteome</keyword>